<gene>
    <name evidence="3" type="ORF">TDIB3V08_LOCUS998</name>
</gene>
<evidence type="ECO:0000256" key="2">
    <source>
        <dbReference type="SAM" id="Phobius"/>
    </source>
</evidence>
<keyword evidence="2" id="KW-0472">Membrane</keyword>
<keyword evidence="2" id="KW-1133">Transmembrane helix</keyword>
<evidence type="ECO:0000313" key="3">
    <source>
        <dbReference type="EMBL" id="CAD7194581.1"/>
    </source>
</evidence>
<protein>
    <submittedName>
        <fullName evidence="3">Uncharacterized protein</fullName>
    </submittedName>
</protein>
<reference evidence="3" key="1">
    <citation type="submission" date="2020-11" db="EMBL/GenBank/DDBJ databases">
        <authorList>
            <person name="Tran Van P."/>
        </authorList>
    </citation>
    <scope>NUCLEOTIDE SEQUENCE</scope>
</reference>
<accession>A0A7R8VCF5</accession>
<feature type="compositionally biased region" description="Basic residues" evidence="1">
    <location>
        <begin position="147"/>
        <end position="156"/>
    </location>
</feature>
<feature type="region of interest" description="Disordered" evidence="1">
    <location>
        <begin position="147"/>
        <end position="168"/>
    </location>
</feature>
<evidence type="ECO:0000256" key="1">
    <source>
        <dbReference type="SAM" id="MobiDB-lite"/>
    </source>
</evidence>
<dbReference type="AlphaFoldDB" id="A0A7R8VCF5"/>
<proteinExistence type="predicted"/>
<sequence length="419" mass="47587">MDVFFLLALTSPQDHTTQAMAHKMAVFQRRRLVSCFITHMVTPCNDNVVSRDQWQRKLLILALGHLVTTLVPQERVNICHISVFVFKPNDILVLTVGLMDHVLQVGELGQETKERMALAVQCDSFWSGQCDTRLWISVPAVMRKKGGKPFRVKHPRPQYTQSGLEPQSHHHWQSSLLGKRRLLDHSTTEANTNLTTKNESIKISCHWLIPSHATVTRTPDEEHSENRNRQTSRNLMRLCFPVRGVPQTRASFKSWRTASPLFTARSLDARTRRNDVRSRNLSEKYLSFSRFLLAMVRRIALALLVCGLTATVASAPSILYQNNKHEHVRDKCGRFSEQNIATKCVRCSVRNRSTSCRFLPVASKDVRVRSSSSLDASANIVTGRTESHAVNRIALSGNLKQITQWLHREWANATGLPTL</sequence>
<name>A0A7R8VCF5_TIMDO</name>
<organism evidence="3">
    <name type="scientific">Timema douglasi</name>
    <name type="common">Walking stick</name>
    <dbReference type="NCBI Taxonomy" id="61478"/>
    <lineage>
        <taxon>Eukaryota</taxon>
        <taxon>Metazoa</taxon>
        <taxon>Ecdysozoa</taxon>
        <taxon>Arthropoda</taxon>
        <taxon>Hexapoda</taxon>
        <taxon>Insecta</taxon>
        <taxon>Pterygota</taxon>
        <taxon>Neoptera</taxon>
        <taxon>Polyneoptera</taxon>
        <taxon>Phasmatodea</taxon>
        <taxon>Timematodea</taxon>
        <taxon>Timematoidea</taxon>
        <taxon>Timematidae</taxon>
        <taxon>Timema</taxon>
    </lineage>
</organism>
<keyword evidence="2" id="KW-0812">Transmembrane</keyword>
<dbReference type="EMBL" id="OA564523">
    <property type="protein sequence ID" value="CAD7194581.1"/>
    <property type="molecule type" value="Genomic_DNA"/>
</dbReference>
<feature type="transmembrane region" description="Helical" evidence="2">
    <location>
        <begin position="299"/>
        <end position="320"/>
    </location>
</feature>